<name>A0AAE0Y1E1_9GAST</name>
<organism evidence="1 2">
    <name type="scientific">Elysia crispata</name>
    <name type="common">lettuce slug</name>
    <dbReference type="NCBI Taxonomy" id="231223"/>
    <lineage>
        <taxon>Eukaryota</taxon>
        <taxon>Metazoa</taxon>
        <taxon>Spiralia</taxon>
        <taxon>Lophotrochozoa</taxon>
        <taxon>Mollusca</taxon>
        <taxon>Gastropoda</taxon>
        <taxon>Heterobranchia</taxon>
        <taxon>Euthyneura</taxon>
        <taxon>Panpulmonata</taxon>
        <taxon>Sacoglossa</taxon>
        <taxon>Placobranchoidea</taxon>
        <taxon>Plakobranchidae</taxon>
        <taxon>Elysia</taxon>
    </lineage>
</organism>
<evidence type="ECO:0000313" key="2">
    <source>
        <dbReference type="Proteomes" id="UP001283361"/>
    </source>
</evidence>
<reference evidence="1" key="1">
    <citation type="journal article" date="2023" name="G3 (Bethesda)">
        <title>A reference genome for the long-term kleptoplast-retaining sea slug Elysia crispata morphotype clarki.</title>
        <authorList>
            <person name="Eastman K.E."/>
            <person name="Pendleton A.L."/>
            <person name="Shaikh M.A."/>
            <person name="Suttiyut T."/>
            <person name="Ogas R."/>
            <person name="Tomko P."/>
            <person name="Gavelis G."/>
            <person name="Widhalm J.R."/>
            <person name="Wisecaver J.H."/>
        </authorList>
    </citation>
    <scope>NUCLEOTIDE SEQUENCE</scope>
    <source>
        <strain evidence="1">ECLA1</strain>
    </source>
</reference>
<dbReference type="EMBL" id="JAWDGP010007160">
    <property type="protein sequence ID" value="KAK3729079.1"/>
    <property type="molecule type" value="Genomic_DNA"/>
</dbReference>
<dbReference type="Proteomes" id="UP001283361">
    <property type="component" value="Unassembled WGS sequence"/>
</dbReference>
<keyword evidence="2" id="KW-1185">Reference proteome</keyword>
<comment type="caution">
    <text evidence="1">The sequence shown here is derived from an EMBL/GenBank/DDBJ whole genome shotgun (WGS) entry which is preliminary data.</text>
</comment>
<proteinExistence type="predicted"/>
<evidence type="ECO:0000313" key="1">
    <source>
        <dbReference type="EMBL" id="KAK3729079.1"/>
    </source>
</evidence>
<sequence>MCRSLFSTSVEDTQYEFLVCYENHFPRKNCLEVKGVKYDVDNTRHVDGNTKWLGLIRMVRNDKLHETERSFCSQDFDALTDCLGGTVFLGVDLWPNKGVGVLFGSA</sequence>
<accession>A0AAE0Y1E1</accession>
<dbReference type="AlphaFoldDB" id="A0AAE0Y1E1"/>
<gene>
    <name evidence="1" type="ORF">RRG08_005452</name>
</gene>
<protein>
    <submittedName>
        <fullName evidence="1">Uncharacterized protein</fullName>
    </submittedName>
</protein>